<dbReference type="CDD" id="cd07302">
    <property type="entry name" value="CHD"/>
    <property type="match status" value="1"/>
</dbReference>
<dbReference type="InterPro" id="IPR029787">
    <property type="entry name" value="Nucleotide_cyclase"/>
</dbReference>
<dbReference type="InterPro" id="IPR050697">
    <property type="entry name" value="Adenylyl/Guanylyl_Cyclase_3/4"/>
</dbReference>
<evidence type="ECO:0000256" key="1">
    <source>
        <dbReference type="SAM" id="Phobius"/>
    </source>
</evidence>
<dbReference type="InterPro" id="IPR001054">
    <property type="entry name" value="A/G_cyclase"/>
</dbReference>
<dbReference type="SMART" id="SM01080">
    <property type="entry name" value="CHASE2"/>
    <property type="match status" value="1"/>
</dbReference>
<keyword evidence="1" id="KW-0472">Membrane</keyword>
<dbReference type="PANTHER" id="PTHR43081:SF1">
    <property type="entry name" value="ADENYLATE CYCLASE, TERMINAL-DIFFERENTIATION SPECIFIC"/>
    <property type="match status" value="1"/>
</dbReference>
<feature type="transmembrane region" description="Helical" evidence="1">
    <location>
        <begin position="453"/>
        <end position="472"/>
    </location>
</feature>
<gene>
    <name evidence="3" type="ORF">LPC04_28175</name>
</gene>
<feature type="domain" description="Guanylate cyclase" evidence="2">
    <location>
        <begin position="547"/>
        <end position="679"/>
    </location>
</feature>
<dbReference type="RefSeq" id="WP_275685664.1">
    <property type="nucleotide sequence ID" value="NZ_JAJLJH010000016.1"/>
</dbReference>
<keyword evidence="1" id="KW-0812">Transmembrane</keyword>
<dbReference type="Pfam" id="PF00211">
    <property type="entry name" value="Guanylate_cyc"/>
    <property type="match status" value="1"/>
</dbReference>
<dbReference type="GO" id="GO:0009190">
    <property type="term" value="P:cyclic nucleotide biosynthetic process"/>
    <property type="evidence" value="ECO:0007669"/>
    <property type="project" value="InterPro"/>
</dbReference>
<accession>A0A9X2C487</accession>
<dbReference type="Proteomes" id="UP001139353">
    <property type="component" value="Unassembled WGS sequence"/>
</dbReference>
<keyword evidence="4" id="KW-1185">Reference proteome</keyword>
<evidence type="ECO:0000313" key="4">
    <source>
        <dbReference type="Proteomes" id="UP001139353"/>
    </source>
</evidence>
<name>A0A9X2C487_9BURK</name>
<dbReference type="EMBL" id="JAJLJH010000016">
    <property type="protein sequence ID" value="MCK9689614.1"/>
    <property type="molecule type" value="Genomic_DNA"/>
</dbReference>
<dbReference type="AlphaFoldDB" id="A0A9X2C487"/>
<dbReference type="InterPro" id="IPR007890">
    <property type="entry name" value="CHASE2"/>
</dbReference>
<dbReference type="Pfam" id="PF05226">
    <property type="entry name" value="CHASE2"/>
    <property type="match status" value="1"/>
</dbReference>
<feature type="transmembrane region" description="Helical" evidence="1">
    <location>
        <begin position="478"/>
        <end position="502"/>
    </location>
</feature>
<dbReference type="SMART" id="SM00044">
    <property type="entry name" value="CYCc"/>
    <property type="match status" value="1"/>
</dbReference>
<dbReference type="GO" id="GO:0004016">
    <property type="term" value="F:adenylate cyclase activity"/>
    <property type="evidence" value="ECO:0007669"/>
    <property type="project" value="UniProtKB-ARBA"/>
</dbReference>
<evidence type="ECO:0000259" key="2">
    <source>
        <dbReference type="PROSITE" id="PS50125"/>
    </source>
</evidence>
<protein>
    <submittedName>
        <fullName evidence="3">Adenylate/guanylate cyclase domain-containing protein</fullName>
    </submittedName>
</protein>
<comment type="caution">
    <text evidence="3">The sequence shown here is derived from an EMBL/GenBank/DDBJ whole genome shotgun (WGS) entry which is preliminary data.</text>
</comment>
<dbReference type="SUPFAM" id="SSF55073">
    <property type="entry name" value="Nucleotide cyclase"/>
    <property type="match status" value="1"/>
</dbReference>
<evidence type="ECO:0000313" key="3">
    <source>
        <dbReference type="EMBL" id="MCK9689614.1"/>
    </source>
</evidence>
<keyword evidence="1" id="KW-1133">Transmembrane helix</keyword>
<dbReference type="GO" id="GO:0035556">
    <property type="term" value="P:intracellular signal transduction"/>
    <property type="evidence" value="ECO:0007669"/>
    <property type="project" value="InterPro"/>
</dbReference>
<feature type="transmembrane region" description="Helical" evidence="1">
    <location>
        <begin position="426"/>
        <end position="446"/>
    </location>
</feature>
<dbReference type="PANTHER" id="PTHR43081">
    <property type="entry name" value="ADENYLATE CYCLASE, TERMINAL-DIFFERENTIATION SPECIFIC-RELATED"/>
    <property type="match status" value="1"/>
</dbReference>
<sequence>MRSPPGREPAPSQVPHADFDADASAPRSFWQRALQRLQRWDPTLRLSLIATALWLVGAWHVAVAPIAPLTRLELALDDVRQSTALSPVTKPRDDIVIIDIDDASLRALGRWPWPRDRLAQLVETLFDDDHAAALGIDLVLAEPDDQARTVHDALASLTQLAPDDAVLRASVARWQGTLEARADHDARLARALSGHPVTLAYHFNHQAEPATPGAAAAVAPPPVTEADVLPASALAMTPWQGVEVPVPALLRAASGTGFINALPDADGELRSTLLVTGYGGAVYESFALSLWRQWHRVSALRPVIRRGEAGGPPRLTGLQLTSADGEPLRALRVDPRGAVTLPYRAALHPGASPGTGRFRYISAADVLAHRVGARELGGRVVLLGSSAPGLADLRATPVHRALPGIEVHAQLMAGLEDNDLSVRPDWSPGFELLLLAVVLAAVTMAVRRLAGPVAVLALLLILAVLLLCDLWALTGRGWAIPIAAPLAGGLLTGVLGIVANYLREWHSRRSLARLFGHYLPPERVRAMASDPERFLDVASSAENRELTVLFCDLRGFTPMSEKMAPDRLRELLNLYFLRMSQIIHGHGGTLDKFIGDAVMAFWGAPQPDEQHAAHAVKAAMAMIAAVGPLNAELAERGLPSLSPCIGLATGVVCVGDLGSALRRSYTAVGDGVNLAARIEGATRTYDVPLLVADTTRAAAGELPGCEWVEVDEVAVKGRSQLVTLYVPLAVTDVTLSSSGPKSAEEITAIHEQLGLWRLARDALRGHHGKGSRSVASPSARAVAHARLTELLAARPASRQLHALAAHRLASLAAEEAPEQELPR</sequence>
<dbReference type="PROSITE" id="PS50125">
    <property type="entry name" value="GUANYLATE_CYCLASE_2"/>
    <property type="match status" value="1"/>
</dbReference>
<organism evidence="3 4">
    <name type="scientific">Scleromatobacter humisilvae</name>
    <dbReference type="NCBI Taxonomy" id="2897159"/>
    <lineage>
        <taxon>Bacteria</taxon>
        <taxon>Pseudomonadati</taxon>
        <taxon>Pseudomonadota</taxon>
        <taxon>Betaproteobacteria</taxon>
        <taxon>Burkholderiales</taxon>
        <taxon>Sphaerotilaceae</taxon>
        <taxon>Scleromatobacter</taxon>
    </lineage>
</organism>
<dbReference type="Gene3D" id="3.30.70.1230">
    <property type="entry name" value="Nucleotide cyclase"/>
    <property type="match status" value="1"/>
</dbReference>
<reference evidence="3" key="1">
    <citation type="submission" date="2021-11" db="EMBL/GenBank/DDBJ databases">
        <title>BS-T2-15 a new species belonging to the Comamonadaceae family isolated from the soil of a French oak forest.</title>
        <authorList>
            <person name="Mieszkin S."/>
            <person name="Alain K."/>
        </authorList>
    </citation>
    <scope>NUCLEOTIDE SEQUENCE</scope>
    <source>
        <strain evidence="3">BS-T2-15</strain>
    </source>
</reference>
<proteinExistence type="predicted"/>